<evidence type="ECO:0000259" key="4">
    <source>
        <dbReference type="PROSITE" id="PS50991"/>
    </source>
</evidence>
<comment type="caution">
    <text evidence="5">The sequence shown here is derived from an EMBL/GenBank/DDBJ whole genome shotgun (WGS) entry which is preliminary data.</text>
</comment>
<dbReference type="CDD" id="cd07939">
    <property type="entry name" value="DRE_TIM_NifV"/>
    <property type="match status" value="1"/>
</dbReference>
<dbReference type="OrthoDB" id="9804858at2"/>
<dbReference type="Pfam" id="PF00682">
    <property type="entry name" value="HMGL-like"/>
    <property type="match status" value="1"/>
</dbReference>
<protein>
    <recommendedName>
        <fullName evidence="3">Homocitrate synthase</fullName>
        <ecNumber evidence="3">2.3.3.14</ecNumber>
    </recommendedName>
</protein>
<dbReference type="PROSITE" id="PS50991">
    <property type="entry name" value="PYR_CT"/>
    <property type="match status" value="1"/>
</dbReference>
<dbReference type="STRING" id="1781255.BH720_21485"/>
<feature type="domain" description="Pyruvate carboxyltransferase" evidence="4">
    <location>
        <begin position="10"/>
        <end position="261"/>
    </location>
</feature>
<dbReference type="InterPro" id="IPR000891">
    <property type="entry name" value="PYR_CT"/>
</dbReference>
<dbReference type="AlphaFoldDB" id="A0A1E5QEN3"/>
<proteinExistence type="inferred from homology"/>
<gene>
    <name evidence="5" type="ORF">BH720_21485</name>
</gene>
<dbReference type="InterPro" id="IPR002034">
    <property type="entry name" value="AIPM/Hcit_synth_CS"/>
</dbReference>
<comment type="similarity">
    <text evidence="2">Belongs to the alpha-IPM synthase/homocitrate synthase family.</text>
</comment>
<accession>A0A1E5QEN3</accession>
<name>A0A1E5QEN3_9CYAN</name>
<dbReference type="PROSITE" id="PS00815">
    <property type="entry name" value="AIPM_HOMOCIT_SYNTH_1"/>
    <property type="match status" value="1"/>
</dbReference>
<dbReference type="Gene3D" id="3.20.20.70">
    <property type="entry name" value="Aldolase class I"/>
    <property type="match status" value="1"/>
</dbReference>
<dbReference type="Pfam" id="PF22617">
    <property type="entry name" value="HCS_D2"/>
    <property type="match status" value="1"/>
</dbReference>
<keyword evidence="3" id="KW-0535">Nitrogen fixation</keyword>
<dbReference type="EMBL" id="MJGC01000099">
    <property type="protein sequence ID" value="OEJ73125.1"/>
    <property type="molecule type" value="Genomic_DNA"/>
</dbReference>
<organism evidence="5">
    <name type="scientific">Desertifilum tharense IPPAS B-1220</name>
    <dbReference type="NCBI Taxonomy" id="1781255"/>
    <lineage>
        <taxon>Bacteria</taxon>
        <taxon>Bacillati</taxon>
        <taxon>Cyanobacteriota</taxon>
        <taxon>Cyanophyceae</taxon>
        <taxon>Desertifilales</taxon>
        <taxon>Desertifilaceae</taxon>
        <taxon>Desertifilum</taxon>
    </lineage>
</organism>
<dbReference type="GO" id="GO:0004410">
    <property type="term" value="F:homocitrate synthase activity"/>
    <property type="evidence" value="ECO:0007669"/>
    <property type="project" value="UniProtKB-UniRule"/>
</dbReference>
<sequence>MNEPANTQSIQINDTTLRDGEQAAGVAFNVEEKIAIAKFLDCIGVQELEVGIPAMGHQEAEAIKAIADLGLNAQLLGWNRANAADIKASVACGLKRVHVSVPVSEIQIAAKFHGQWQVMLDRLRDIIHFALDCGLSVSVGGEDSSRADPLFLRDVACYAQSLGAFRFRFCDTVGILDPLTTFQKVQQLVQYLQIPVEMHTHNDLGLATANALAGIQAGALSVNTTVNGLGERAGNAALEEVVMALKRIYNINLGVNTKRLLELSRLVASASRCPVPPWKAVVGENAFVHESGIHAHGVLHNPVTYQPFDPAEVGWEHRFVVGKHSGRHLLQKVLQGYGVTLNPDETQAVLQAVRDRSVQVKRNLTPDELLSLVPSARSAIYATR</sequence>
<dbReference type="GO" id="GO:0009399">
    <property type="term" value="P:nitrogen fixation"/>
    <property type="evidence" value="ECO:0007669"/>
    <property type="project" value="UniProtKB-UniRule"/>
</dbReference>
<evidence type="ECO:0000256" key="1">
    <source>
        <dbReference type="ARBA" id="ARBA00022679"/>
    </source>
</evidence>
<dbReference type="InterPro" id="IPR013785">
    <property type="entry name" value="Aldolase_TIM"/>
</dbReference>
<comment type="catalytic activity">
    <reaction evidence="3">
        <text>acetyl-CoA + 2-oxoglutarate + H2O = (2R)-homocitrate + CoA + H(+)</text>
        <dbReference type="Rhea" id="RHEA:12929"/>
        <dbReference type="ChEBI" id="CHEBI:15377"/>
        <dbReference type="ChEBI" id="CHEBI:15378"/>
        <dbReference type="ChEBI" id="CHEBI:16810"/>
        <dbReference type="ChEBI" id="CHEBI:57287"/>
        <dbReference type="ChEBI" id="CHEBI:57288"/>
        <dbReference type="ChEBI" id="CHEBI:58884"/>
        <dbReference type="EC" id="2.3.3.14"/>
    </reaction>
</comment>
<reference evidence="5" key="1">
    <citation type="submission" date="2016-09" db="EMBL/GenBank/DDBJ databases">
        <title>Draft genome of thermotolerant cyanobacterium Desertifilum sp. strain IPPAS B-1220.</title>
        <authorList>
            <person name="Sinetova M.A."/>
            <person name="Bolakhan K."/>
            <person name="Zayadan B.K."/>
            <person name="Mironov K.S."/>
            <person name="Ustinova V."/>
            <person name="Kupriyanova E.V."/>
            <person name="Sidorov R.A."/>
            <person name="Skrypnik A.N."/>
            <person name="Gogoleva N.E."/>
            <person name="Gogolev Y.V."/>
            <person name="Los D.A."/>
        </authorList>
    </citation>
    <scope>NUCLEOTIDE SEQUENCE [LARGE SCALE GENOMIC DNA]</scope>
    <source>
        <strain evidence="5">IPPAS B-1220</strain>
    </source>
</reference>
<comment type="function">
    <text evidence="3">This protein is a Fe-Mo-cofactor biosynthetic component.</text>
</comment>
<dbReference type="InterPro" id="IPR013477">
    <property type="entry name" value="NifV/FrbC"/>
</dbReference>
<dbReference type="EC" id="2.3.3.14" evidence="3"/>
<dbReference type="PROSITE" id="PS00816">
    <property type="entry name" value="AIPM_HOMOCIT_SYNTH_2"/>
    <property type="match status" value="1"/>
</dbReference>
<keyword evidence="1 2" id="KW-0808">Transferase</keyword>
<evidence type="ECO:0000256" key="3">
    <source>
        <dbReference type="RuleBase" id="RU367143"/>
    </source>
</evidence>
<dbReference type="SUPFAM" id="SSF51569">
    <property type="entry name" value="Aldolase"/>
    <property type="match status" value="1"/>
</dbReference>
<dbReference type="InterPro" id="IPR054691">
    <property type="entry name" value="LeuA/HCS_post-cat"/>
</dbReference>
<dbReference type="NCBIfam" id="TIGR02660">
    <property type="entry name" value="nifV_homocitr"/>
    <property type="match status" value="1"/>
</dbReference>
<dbReference type="Gene3D" id="1.10.238.260">
    <property type="match status" value="1"/>
</dbReference>
<dbReference type="PANTHER" id="PTHR42880:SF1">
    <property type="entry name" value="ISOPROPYLMALATE_HOMOCITRATE_CITRAMALATE SYNTHASE FAMILY PROTEIN"/>
    <property type="match status" value="1"/>
</dbReference>
<dbReference type="GO" id="GO:0019752">
    <property type="term" value="P:carboxylic acid metabolic process"/>
    <property type="evidence" value="ECO:0007669"/>
    <property type="project" value="UniProtKB-UniRule"/>
</dbReference>
<evidence type="ECO:0000256" key="2">
    <source>
        <dbReference type="RuleBase" id="RU003523"/>
    </source>
</evidence>
<dbReference type="PANTHER" id="PTHR42880">
    <property type="entry name" value="HOMOCITRATE SYNTHASE"/>
    <property type="match status" value="1"/>
</dbReference>
<evidence type="ECO:0000313" key="5">
    <source>
        <dbReference type="EMBL" id="OEJ73125.1"/>
    </source>
</evidence>